<evidence type="ECO:0000256" key="1">
    <source>
        <dbReference type="SAM" id="MobiDB-lite"/>
    </source>
</evidence>
<dbReference type="Pfam" id="PF10551">
    <property type="entry name" value="MULE"/>
    <property type="match status" value="1"/>
</dbReference>
<sequence>MENVINGFTKKLMKMLWPSAPYPSSPIPSSSSPTPSSPSPEFSPLPRPVSSSSSYFSSSSLPPLISPSPTSPSPTSPSPAFPSPTALSQAFPFPISPSPTSPAPTSPAPISPALTSPAPAPAPAPPSVIPNPEGKRKKKLNPKRKGFGMWTRLPNTGFATTKTADGTSIFYNGRVSTPTGTALVFISLTMLPLLRTSEEIACDGTFATVPLLLSQLFTLHVAAYRYMFPLAYAVMSEKTQSLYQLGLDRILHVLRTVPGEGVGIIRMVSDYEFAILNAMEHAFPGGHSSECWFHFGQAIFRKVCTEELRQSYMHRPNVKKIVKMLIALALLPAAQAHQGFMVLQFFSHS</sequence>
<feature type="compositionally biased region" description="Pro residues" evidence="1">
    <location>
        <begin position="64"/>
        <end position="82"/>
    </location>
</feature>
<feature type="compositionally biased region" description="Basic residues" evidence="1">
    <location>
        <begin position="135"/>
        <end position="146"/>
    </location>
</feature>
<dbReference type="STRING" id="35525.A0A162RN70"/>
<evidence type="ECO:0000259" key="2">
    <source>
        <dbReference type="Pfam" id="PF10551"/>
    </source>
</evidence>
<dbReference type="PRINTS" id="PR01217">
    <property type="entry name" value="PRICHEXTENSN"/>
</dbReference>
<keyword evidence="4" id="KW-1185">Reference proteome</keyword>
<comment type="caution">
    <text evidence="3">The sequence shown here is derived from an EMBL/GenBank/DDBJ whole genome shotgun (WGS) entry which is preliminary data.</text>
</comment>
<evidence type="ECO:0000313" key="3">
    <source>
        <dbReference type="EMBL" id="KZS20655.1"/>
    </source>
</evidence>
<dbReference type="InterPro" id="IPR018289">
    <property type="entry name" value="MULE_transposase_dom"/>
</dbReference>
<reference evidence="3 4" key="1">
    <citation type="submission" date="2016-03" db="EMBL/GenBank/DDBJ databases">
        <title>EvidentialGene: Evidence-directed Construction of Genes on Genomes.</title>
        <authorList>
            <person name="Gilbert D.G."/>
            <person name="Choi J.-H."/>
            <person name="Mockaitis K."/>
            <person name="Colbourne J."/>
            <person name="Pfrender M."/>
        </authorList>
    </citation>
    <scope>NUCLEOTIDE SEQUENCE [LARGE SCALE GENOMIC DNA]</scope>
    <source>
        <strain evidence="3 4">Xinb3</strain>
        <tissue evidence="3">Complete organism</tissue>
    </source>
</reference>
<evidence type="ECO:0000313" key="4">
    <source>
        <dbReference type="Proteomes" id="UP000076858"/>
    </source>
</evidence>
<feature type="compositionally biased region" description="Pro residues" evidence="1">
    <location>
        <begin position="35"/>
        <end position="47"/>
    </location>
</feature>
<feature type="domain" description="MULE transposase" evidence="2">
    <location>
        <begin position="202"/>
        <end position="295"/>
    </location>
</feature>
<proteinExistence type="predicted"/>
<dbReference type="OrthoDB" id="8195004at2759"/>
<feature type="compositionally biased region" description="Low complexity" evidence="1">
    <location>
        <begin position="48"/>
        <end position="63"/>
    </location>
</feature>
<feature type="region of interest" description="Disordered" evidence="1">
    <location>
        <begin position="22"/>
        <end position="146"/>
    </location>
</feature>
<name>A0A162RN70_9CRUS</name>
<accession>A0A162RN70</accession>
<dbReference type="Proteomes" id="UP000076858">
    <property type="component" value="Unassembled WGS sequence"/>
</dbReference>
<organism evidence="3 4">
    <name type="scientific">Daphnia magna</name>
    <dbReference type="NCBI Taxonomy" id="35525"/>
    <lineage>
        <taxon>Eukaryota</taxon>
        <taxon>Metazoa</taxon>
        <taxon>Ecdysozoa</taxon>
        <taxon>Arthropoda</taxon>
        <taxon>Crustacea</taxon>
        <taxon>Branchiopoda</taxon>
        <taxon>Diplostraca</taxon>
        <taxon>Cladocera</taxon>
        <taxon>Anomopoda</taxon>
        <taxon>Daphniidae</taxon>
        <taxon>Daphnia</taxon>
    </lineage>
</organism>
<protein>
    <recommendedName>
        <fullName evidence="2">MULE transposase domain-containing protein</fullName>
    </recommendedName>
</protein>
<feature type="compositionally biased region" description="Pro residues" evidence="1">
    <location>
        <begin position="94"/>
        <end position="110"/>
    </location>
</feature>
<dbReference type="EMBL" id="LRGB01000139">
    <property type="protein sequence ID" value="KZS20655.1"/>
    <property type="molecule type" value="Genomic_DNA"/>
</dbReference>
<dbReference type="AlphaFoldDB" id="A0A162RN70"/>
<gene>
    <name evidence="3" type="ORF">APZ42_012575</name>
</gene>
<feature type="compositionally biased region" description="Pro residues" evidence="1">
    <location>
        <begin position="118"/>
        <end position="129"/>
    </location>
</feature>